<evidence type="ECO:0000313" key="10">
    <source>
        <dbReference type="Proteomes" id="UP001527202"/>
    </source>
</evidence>
<accession>A0A410WPJ3</accession>
<evidence type="ECO:0000313" key="8">
    <source>
        <dbReference type="EMBL" id="QAV16272.1"/>
    </source>
</evidence>
<feature type="region of interest" description="Disordered" evidence="5">
    <location>
        <begin position="236"/>
        <end position="256"/>
    </location>
</feature>
<dbReference type="Proteomes" id="UP001527202">
    <property type="component" value="Unassembled WGS sequence"/>
</dbReference>
<evidence type="ECO:0000313" key="7">
    <source>
        <dbReference type="EMBL" id="MCY9598733.1"/>
    </source>
</evidence>
<dbReference type="OrthoDB" id="9805728at2"/>
<evidence type="ECO:0000256" key="1">
    <source>
        <dbReference type="ARBA" id="ARBA00022801"/>
    </source>
</evidence>
<dbReference type="InterPro" id="IPR050114">
    <property type="entry name" value="UPF0173_UPF0282_UlaG_hydrolase"/>
</dbReference>
<proteinExistence type="predicted"/>
<dbReference type="Proteomes" id="UP000288943">
    <property type="component" value="Chromosome"/>
</dbReference>
<evidence type="ECO:0000256" key="2">
    <source>
        <dbReference type="ARBA" id="ARBA00034221"/>
    </source>
</evidence>
<dbReference type="EMBL" id="JAMDMJ010000034">
    <property type="protein sequence ID" value="MCY9598733.1"/>
    <property type="molecule type" value="Genomic_DNA"/>
</dbReference>
<dbReference type="InterPro" id="IPR001279">
    <property type="entry name" value="Metallo-B-lactamas"/>
</dbReference>
<evidence type="ECO:0000259" key="6">
    <source>
        <dbReference type="SMART" id="SM00849"/>
    </source>
</evidence>
<comment type="function">
    <text evidence="3">Counteracts the endogenous Pycsar antiviral defense system. Phosphodiesterase that enables metal-dependent hydrolysis of host cyclic nucleotide Pycsar defense signals such as cCMP and cUMP.</text>
</comment>
<feature type="domain" description="Metallo-beta-lactamase" evidence="6">
    <location>
        <begin position="7"/>
        <end position="212"/>
    </location>
</feature>
<dbReference type="AlphaFoldDB" id="A0A410WPJ3"/>
<dbReference type="EMBL" id="CP026520">
    <property type="protein sequence ID" value="QAV16272.1"/>
    <property type="molecule type" value="Genomic_DNA"/>
</dbReference>
<evidence type="ECO:0000313" key="9">
    <source>
        <dbReference type="Proteomes" id="UP000288943"/>
    </source>
</evidence>
<organism evidence="8 9">
    <name type="scientific">Paenibacillus chitinolyticus</name>
    <dbReference type="NCBI Taxonomy" id="79263"/>
    <lineage>
        <taxon>Bacteria</taxon>
        <taxon>Bacillati</taxon>
        <taxon>Bacillota</taxon>
        <taxon>Bacilli</taxon>
        <taxon>Bacillales</taxon>
        <taxon>Paenibacillaceae</taxon>
        <taxon>Paenibacillus</taxon>
    </lineage>
</organism>
<name>A0A410WPJ3_9BACL</name>
<comment type="catalytic activity">
    <reaction evidence="2">
        <text>3',5'-cyclic CMP + H2O = CMP + H(+)</text>
        <dbReference type="Rhea" id="RHEA:72675"/>
        <dbReference type="ChEBI" id="CHEBI:15377"/>
        <dbReference type="ChEBI" id="CHEBI:15378"/>
        <dbReference type="ChEBI" id="CHEBI:58003"/>
        <dbReference type="ChEBI" id="CHEBI:60377"/>
    </reaction>
    <physiologicalReaction direction="left-to-right" evidence="2">
        <dbReference type="Rhea" id="RHEA:72676"/>
    </physiologicalReaction>
</comment>
<keyword evidence="10" id="KW-1185">Reference proteome</keyword>
<dbReference type="PANTHER" id="PTHR43546">
    <property type="entry name" value="UPF0173 METAL-DEPENDENT HYDROLASE MJ1163-RELATED"/>
    <property type="match status" value="1"/>
</dbReference>
<protein>
    <submittedName>
        <fullName evidence="8">MBL fold metallo-hydrolase</fullName>
    </submittedName>
</protein>
<dbReference type="InterPro" id="IPR036866">
    <property type="entry name" value="RibonucZ/Hydroxyglut_hydro"/>
</dbReference>
<sequence length="256" mass="27319">MKIRLIRNATLWLEYGGRCILVDPMLSGAGANPPIPNTANDRRNPLVPLPVPAEDLLKPDLVLITHLHPDHWDAEAAGRLPKGTPVLCQPGDAEPLAEQGFTDVSPVEEETAWRGLLIARTSGRHGTGDIGAAMGPVSGFVLRAEGEPAVYIAGDTIYCAEVAEALERHQPAVTVVNAGGAVFKAGDPITMTADDVVAVCRKAPQTRVIAVHMEAINHCLLTREDLRARLEQEGLSERTDVPADGQWLEESGAASN</sequence>
<dbReference type="SUPFAM" id="SSF56281">
    <property type="entry name" value="Metallo-hydrolase/oxidoreductase"/>
    <property type="match status" value="1"/>
</dbReference>
<dbReference type="Gene3D" id="3.60.15.10">
    <property type="entry name" value="Ribonuclease Z/Hydroxyacylglutathione hydrolase-like"/>
    <property type="match status" value="1"/>
</dbReference>
<evidence type="ECO:0000256" key="5">
    <source>
        <dbReference type="SAM" id="MobiDB-lite"/>
    </source>
</evidence>
<reference evidence="8 9" key="1">
    <citation type="submission" date="2018-01" db="EMBL/GenBank/DDBJ databases">
        <title>The whole genome sequencing and assembly of Paenibacillus chitinolyticus KCCM 41400 strain.</title>
        <authorList>
            <person name="Kim J.-Y."/>
            <person name="Park M.-K."/>
            <person name="Lee Y.-J."/>
            <person name="Yi H."/>
            <person name="Bahn Y.-S."/>
            <person name="Kim J.F."/>
            <person name="Lee D.-W."/>
        </authorList>
    </citation>
    <scope>NUCLEOTIDE SEQUENCE [LARGE SCALE GENOMIC DNA]</scope>
    <source>
        <strain evidence="8 9">KCCM 41400</strain>
    </source>
</reference>
<dbReference type="GO" id="GO:0016787">
    <property type="term" value="F:hydrolase activity"/>
    <property type="evidence" value="ECO:0007669"/>
    <property type="project" value="UniProtKB-KW"/>
</dbReference>
<dbReference type="KEGG" id="pchi:PC41400_00575"/>
<dbReference type="GeneID" id="95373308"/>
<evidence type="ECO:0000256" key="4">
    <source>
        <dbReference type="ARBA" id="ARBA00048505"/>
    </source>
</evidence>
<gene>
    <name evidence="7" type="ORF">M5X16_23540</name>
    <name evidence="8" type="ORF">PC41400_00575</name>
</gene>
<dbReference type="Pfam" id="PF12706">
    <property type="entry name" value="Lactamase_B_2"/>
    <property type="match status" value="1"/>
</dbReference>
<comment type="catalytic activity">
    <reaction evidence="4">
        <text>3',5'-cyclic UMP + H2O = UMP + H(+)</text>
        <dbReference type="Rhea" id="RHEA:70575"/>
        <dbReference type="ChEBI" id="CHEBI:15377"/>
        <dbReference type="ChEBI" id="CHEBI:15378"/>
        <dbReference type="ChEBI" id="CHEBI:57865"/>
        <dbReference type="ChEBI" id="CHEBI:184387"/>
    </reaction>
    <physiologicalReaction direction="left-to-right" evidence="4">
        <dbReference type="Rhea" id="RHEA:70576"/>
    </physiologicalReaction>
</comment>
<reference evidence="7 10" key="2">
    <citation type="submission" date="2022-05" db="EMBL/GenBank/DDBJ databases">
        <title>Genome Sequencing of Bee-Associated Microbes.</title>
        <authorList>
            <person name="Dunlap C."/>
        </authorList>
    </citation>
    <scope>NUCLEOTIDE SEQUENCE [LARGE SCALE GENOMIC DNA]</scope>
    <source>
        <strain evidence="7 10">NRRL B-23120</strain>
    </source>
</reference>
<dbReference type="RefSeq" id="WP_042231340.1">
    <property type="nucleotide sequence ID" value="NZ_CP026520.1"/>
</dbReference>
<dbReference type="SMART" id="SM00849">
    <property type="entry name" value="Lactamase_B"/>
    <property type="match status" value="1"/>
</dbReference>
<evidence type="ECO:0000256" key="3">
    <source>
        <dbReference type="ARBA" id="ARBA00034301"/>
    </source>
</evidence>
<dbReference type="PANTHER" id="PTHR43546:SF9">
    <property type="entry name" value="L-ASCORBATE-6-PHOSPHATE LACTONASE ULAG-RELATED"/>
    <property type="match status" value="1"/>
</dbReference>
<keyword evidence="1 8" id="KW-0378">Hydrolase</keyword>